<gene>
    <name evidence="3" type="ORF">LSAA_2311</name>
</gene>
<sequence length="592" mass="66848">MASFKYVCIIALIGSAAAAGGPRARTLAINRDGRSLLNTFPFNDGARGTARAAHADHHEHDHAEHLAASDNRTDGPSRRCVCIDKVVMVEETEYDDHIECHHSYSERCHTTYTTDFEPQQEEECEENFKKSCFIEYKKVAVDETVKFCHTPLVCEGEGPEECKTVYESECETRYHEHDVEDDVVNCETIQEEKCEDVTPKKNVKKYSPQTECKKVPRQLCGPSGCVPQPGPEECFDKKETIVQEVPEENCNLEPQKACKQVTKLVPSLKPVEECVDIPKEVCSRSRKNPRKVQKPVVKKWCYVPSAAFWDGRSLLNTFPFNDGARGTARAAHGEHHEHDHDHAHAHAEHPAASDNRLARQGGGDDVPLDIGSIAAAGERCIDKVVMVEETEYDDHIECHHSYSERCHTTYTTDFEPQQEEECEENFKKSCFIEYKKVAVDETVKFCHTPLVCEGEGPEECKTDDVVNCETIQEEKCEDVTQGYTTEQKCTKWPKQVCTNEKKNVKKYSPQTECKKVPRQLCGPSGCVPQPGPEECFDKKETIVQEVPEENFEECVDIPKEVCSRSRKNPRKVQKPVVKKWCYVPSAASGLAA</sequence>
<protein>
    <submittedName>
        <fullName evidence="3">(salmon louse) hypothetical protein</fullName>
    </submittedName>
</protein>
<dbReference type="EMBL" id="HG994589">
    <property type="protein sequence ID" value="CAF2794185.1"/>
    <property type="molecule type" value="Genomic_DNA"/>
</dbReference>
<evidence type="ECO:0000313" key="3">
    <source>
        <dbReference type="EMBL" id="CAF2794185.1"/>
    </source>
</evidence>
<feature type="compositionally biased region" description="Basic and acidic residues" evidence="1">
    <location>
        <begin position="331"/>
        <end position="351"/>
    </location>
</feature>
<proteinExistence type="predicted"/>
<feature type="compositionally biased region" description="Basic and acidic residues" evidence="1">
    <location>
        <begin position="53"/>
        <end position="75"/>
    </location>
</feature>
<reference evidence="3" key="1">
    <citation type="submission" date="2021-02" db="EMBL/GenBank/DDBJ databases">
        <authorList>
            <person name="Bekaert M."/>
        </authorList>
    </citation>
    <scope>NUCLEOTIDE SEQUENCE</scope>
    <source>
        <strain evidence="3">IoA-00</strain>
    </source>
</reference>
<keyword evidence="2" id="KW-0732">Signal</keyword>
<dbReference type="AlphaFoldDB" id="A0A7R8H1H0"/>
<dbReference type="OrthoDB" id="6354959at2759"/>
<feature type="region of interest" description="Disordered" evidence="1">
    <location>
        <begin position="326"/>
        <end position="364"/>
    </location>
</feature>
<evidence type="ECO:0000313" key="4">
    <source>
        <dbReference type="Proteomes" id="UP000675881"/>
    </source>
</evidence>
<name>A0A7R8H1H0_LEPSM</name>
<accession>A0A7R8H1H0</accession>
<keyword evidence="4" id="KW-1185">Reference proteome</keyword>
<feature type="chain" id="PRO_5043411519" evidence="2">
    <location>
        <begin position="19"/>
        <end position="592"/>
    </location>
</feature>
<feature type="signal peptide" evidence="2">
    <location>
        <begin position="1"/>
        <end position="18"/>
    </location>
</feature>
<evidence type="ECO:0000256" key="2">
    <source>
        <dbReference type="SAM" id="SignalP"/>
    </source>
</evidence>
<evidence type="ECO:0000256" key="1">
    <source>
        <dbReference type="SAM" id="MobiDB-lite"/>
    </source>
</evidence>
<feature type="region of interest" description="Disordered" evidence="1">
    <location>
        <begin position="48"/>
        <end position="75"/>
    </location>
</feature>
<organism evidence="3 4">
    <name type="scientific">Lepeophtheirus salmonis</name>
    <name type="common">Salmon louse</name>
    <name type="synonym">Caligus salmonis</name>
    <dbReference type="NCBI Taxonomy" id="72036"/>
    <lineage>
        <taxon>Eukaryota</taxon>
        <taxon>Metazoa</taxon>
        <taxon>Ecdysozoa</taxon>
        <taxon>Arthropoda</taxon>
        <taxon>Crustacea</taxon>
        <taxon>Multicrustacea</taxon>
        <taxon>Hexanauplia</taxon>
        <taxon>Copepoda</taxon>
        <taxon>Siphonostomatoida</taxon>
        <taxon>Caligidae</taxon>
        <taxon>Lepeophtheirus</taxon>
    </lineage>
</organism>
<dbReference type="Proteomes" id="UP000675881">
    <property type="component" value="Chromosome 10"/>
</dbReference>